<comment type="similarity">
    <text evidence="1">Belongs to the sulfatase family.</text>
</comment>
<organism evidence="7 8">
    <name type="scientific">Thalassoglobus neptunius</name>
    <dbReference type="NCBI Taxonomy" id="1938619"/>
    <lineage>
        <taxon>Bacteria</taxon>
        <taxon>Pseudomonadati</taxon>
        <taxon>Planctomycetota</taxon>
        <taxon>Planctomycetia</taxon>
        <taxon>Planctomycetales</taxon>
        <taxon>Planctomycetaceae</taxon>
        <taxon>Thalassoglobus</taxon>
    </lineage>
</organism>
<comment type="caution">
    <text evidence="7">The sequence shown here is derived from an EMBL/GenBank/DDBJ whole genome shotgun (WGS) entry which is preliminary data.</text>
</comment>
<evidence type="ECO:0000256" key="1">
    <source>
        <dbReference type="ARBA" id="ARBA00008779"/>
    </source>
</evidence>
<keyword evidence="2" id="KW-0479">Metal-binding</keyword>
<keyword evidence="8" id="KW-1185">Reference proteome</keyword>
<dbReference type="Gene3D" id="3.40.720.10">
    <property type="entry name" value="Alkaline Phosphatase, subunit A"/>
    <property type="match status" value="1"/>
</dbReference>
<dbReference type="PROSITE" id="PS00149">
    <property type="entry name" value="SULFATASE_2"/>
    <property type="match status" value="1"/>
</dbReference>
<dbReference type="CDD" id="cd16025">
    <property type="entry name" value="PAS_like"/>
    <property type="match status" value="1"/>
</dbReference>
<evidence type="ECO:0000256" key="2">
    <source>
        <dbReference type="ARBA" id="ARBA00022723"/>
    </source>
</evidence>
<keyword evidence="4" id="KW-0106">Calcium</keyword>
<dbReference type="EC" id="3.1.6.1" evidence="7"/>
<sequence length="539" mass="60818" precursor="true">MRVLRNAVTVVGLAVFLSFLAQETIASTPNFLVIIVDDLGFSDVGSYGGEIATPNLDRLAENGLRYTQFYNTARCWPSRAALLTGYYAQQVRRDAFPGIPGGGRGNRPSWARLLPEVLSQAGYRSYHSGKWHLDGMPIETGFHRSYLLKDQGRFFNPNIHWKDDKRLPAVEKNSGFYGTIAIADHAISCLQEHNRDYSDQPFFHYLAFTAPHFPLHALPEDIERYAGRYNQGWEIVRSERWDRMQQLGLLTGQLSPVESEIGPPYDFPEHLKILGPGEVNRPLKWDSMSALQQDFQARKMEVHAAMVDRVDQEIGRVLRQLEETNQIDNTVIMFLSDNGASAEIMVRADGHDPEASFGSAESYLCLGPGWSTSSNTPFRRHKTWTHEGGISSPLIVHWPNGISTPGTLRNSPAHIIDIAPTLIELAGTSRFTEWEGVSVPAPPGRSLVDSFSSDDPEAERTLWWSHENNHAIRVGNWKAVVSGIDEDWELYNLEQDRTETQNLADEERDRLESLVSRWTQLRNQFYEQATGQPVPSDAE</sequence>
<feature type="chain" id="PRO_5022819017" evidence="5">
    <location>
        <begin position="22"/>
        <end position="539"/>
    </location>
</feature>
<feature type="signal peptide" evidence="5">
    <location>
        <begin position="1"/>
        <end position="21"/>
    </location>
</feature>
<evidence type="ECO:0000313" key="7">
    <source>
        <dbReference type="EMBL" id="TWT58278.1"/>
    </source>
</evidence>
<dbReference type="PANTHER" id="PTHR42693">
    <property type="entry name" value="ARYLSULFATASE FAMILY MEMBER"/>
    <property type="match status" value="1"/>
</dbReference>
<keyword evidence="5" id="KW-0732">Signal</keyword>
<reference evidence="7 8" key="1">
    <citation type="submission" date="2019-02" db="EMBL/GenBank/DDBJ databases">
        <title>Deep-cultivation of Planctomycetes and their phenomic and genomic characterization uncovers novel biology.</title>
        <authorList>
            <person name="Wiegand S."/>
            <person name="Jogler M."/>
            <person name="Boedeker C."/>
            <person name="Pinto D."/>
            <person name="Vollmers J."/>
            <person name="Rivas-Marin E."/>
            <person name="Kohn T."/>
            <person name="Peeters S.H."/>
            <person name="Heuer A."/>
            <person name="Rast P."/>
            <person name="Oberbeckmann S."/>
            <person name="Bunk B."/>
            <person name="Jeske O."/>
            <person name="Meyerdierks A."/>
            <person name="Storesund J.E."/>
            <person name="Kallscheuer N."/>
            <person name="Luecker S."/>
            <person name="Lage O.M."/>
            <person name="Pohl T."/>
            <person name="Merkel B.J."/>
            <person name="Hornburger P."/>
            <person name="Mueller R.-W."/>
            <person name="Bruemmer F."/>
            <person name="Labrenz M."/>
            <person name="Spormann A.M."/>
            <person name="Op Den Camp H."/>
            <person name="Overmann J."/>
            <person name="Amann R."/>
            <person name="Jetten M.S.M."/>
            <person name="Mascher T."/>
            <person name="Medema M.H."/>
            <person name="Devos D.P."/>
            <person name="Kaster A.-K."/>
            <person name="Ovreas L."/>
            <person name="Rohde M."/>
            <person name="Galperin M.Y."/>
            <person name="Jogler C."/>
        </authorList>
    </citation>
    <scope>NUCLEOTIDE SEQUENCE [LARGE SCALE GENOMIC DNA]</scope>
    <source>
        <strain evidence="7 8">KOR42</strain>
    </source>
</reference>
<dbReference type="SUPFAM" id="SSF53649">
    <property type="entry name" value="Alkaline phosphatase-like"/>
    <property type="match status" value="1"/>
</dbReference>
<dbReference type="PANTHER" id="PTHR42693:SF53">
    <property type="entry name" value="ENDO-4-O-SULFATASE"/>
    <property type="match status" value="1"/>
</dbReference>
<gene>
    <name evidence="7" type="primary">atsA_20</name>
    <name evidence="7" type="ORF">KOR42_16510</name>
</gene>
<evidence type="ECO:0000256" key="3">
    <source>
        <dbReference type="ARBA" id="ARBA00022801"/>
    </source>
</evidence>
<dbReference type="Gene3D" id="3.30.1120.10">
    <property type="match status" value="1"/>
</dbReference>
<feature type="domain" description="Sulfatase N-terminal" evidence="6">
    <location>
        <begin position="29"/>
        <end position="427"/>
    </location>
</feature>
<dbReference type="InterPro" id="IPR000917">
    <property type="entry name" value="Sulfatase_N"/>
</dbReference>
<dbReference type="Pfam" id="PF00884">
    <property type="entry name" value="Sulfatase"/>
    <property type="match status" value="1"/>
</dbReference>
<dbReference type="AlphaFoldDB" id="A0A5C5X681"/>
<dbReference type="GO" id="GO:0004065">
    <property type="term" value="F:arylsulfatase activity"/>
    <property type="evidence" value="ECO:0007669"/>
    <property type="project" value="UniProtKB-EC"/>
</dbReference>
<protein>
    <submittedName>
        <fullName evidence="7">Arylsulfatase</fullName>
        <ecNumber evidence="7">3.1.6.1</ecNumber>
    </submittedName>
</protein>
<dbReference type="InterPro" id="IPR017850">
    <property type="entry name" value="Alkaline_phosphatase_core_sf"/>
</dbReference>
<accession>A0A5C5X681</accession>
<evidence type="ECO:0000256" key="5">
    <source>
        <dbReference type="SAM" id="SignalP"/>
    </source>
</evidence>
<evidence type="ECO:0000259" key="6">
    <source>
        <dbReference type="Pfam" id="PF00884"/>
    </source>
</evidence>
<dbReference type="EMBL" id="SIHI01000001">
    <property type="protein sequence ID" value="TWT58278.1"/>
    <property type="molecule type" value="Genomic_DNA"/>
</dbReference>
<keyword evidence="3 7" id="KW-0378">Hydrolase</keyword>
<dbReference type="RefSeq" id="WP_197440964.1">
    <property type="nucleotide sequence ID" value="NZ_SIHI01000001.1"/>
</dbReference>
<dbReference type="GO" id="GO:0046872">
    <property type="term" value="F:metal ion binding"/>
    <property type="evidence" value="ECO:0007669"/>
    <property type="project" value="UniProtKB-KW"/>
</dbReference>
<dbReference type="InterPro" id="IPR024607">
    <property type="entry name" value="Sulfatase_CS"/>
</dbReference>
<dbReference type="Proteomes" id="UP000317243">
    <property type="component" value="Unassembled WGS sequence"/>
</dbReference>
<name>A0A5C5X681_9PLAN</name>
<dbReference type="InterPro" id="IPR050738">
    <property type="entry name" value="Sulfatase"/>
</dbReference>
<evidence type="ECO:0000256" key="4">
    <source>
        <dbReference type="ARBA" id="ARBA00022837"/>
    </source>
</evidence>
<proteinExistence type="inferred from homology"/>
<evidence type="ECO:0000313" key="8">
    <source>
        <dbReference type="Proteomes" id="UP000317243"/>
    </source>
</evidence>